<dbReference type="Ensembl" id="ENSAOWT00000003006.1">
    <property type="protein sequence ID" value="ENSAOWP00000002616.1"/>
    <property type="gene ID" value="ENSAOWG00000001883.1"/>
</dbReference>
<name>A0A8B9S2X1_APTOW</name>
<reference evidence="2" key="2">
    <citation type="submission" date="2025-09" db="UniProtKB">
        <authorList>
            <consortium name="Ensembl"/>
        </authorList>
    </citation>
    <scope>IDENTIFICATION</scope>
</reference>
<keyword evidence="1" id="KW-1133">Transmembrane helix</keyword>
<evidence type="ECO:0000256" key="1">
    <source>
        <dbReference type="SAM" id="Phobius"/>
    </source>
</evidence>
<sequence>MGHNRSWISKNQSEHALYQVVTRAYSEEQTYRHFTIAVQVVIFIGSLLGQCVCFRNS</sequence>
<evidence type="ECO:0000313" key="2">
    <source>
        <dbReference type="Ensembl" id="ENSAOWP00000002616.1"/>
    </source>
</evidence>
<evidence type="ECO:0000313" key="3">
    <source>
        <dbReference type="Proteomes" id="UP000694424"/>
    </source>
</evidence>
<reference evidence="2" key="1">
    <citation type="submission" date="2025-08" db="UniProtKB">
        <authorList>
            <consortium name="Ensembl"/>
        </authorList>
    </citation>
    <scope>IDENTIFICATION</scope>
</reference>
<organism evidence="2 3">
    <name type="scientific">Apteryx owenii</name>
    <name type="common">Little spotted kiwi</name>
    <dbReference type="NCBI Taxonomy" id="8824"/>
    <lineage>
        <taxon>Eukaryota</taxon>
        <taxon>Metazoa</taxon>
        <taxon>Chordata</taxon>
        <taxon>Craniata</taxon>
        <taxon>Vertebrata</taxon>
        <taxon>Euteleostomi</taxon>
        <taxon>Archelosauria</taxon>
        <taxon>Archosauria</taxon>
        <taxon>Dinosauria</taxon>
        <taxon>Saurischia</taxon>
        <taxon>Theropoda</taxon>
        <taxon>Coelurosauria</taxon>
        <taxon>Aves</taxon>
        <taxon>Palaeognathae</taxon>
        <taxon>Apterygiformes</taxon>
        <taxon>Apterygidae</taxon>
        <taxon>Apteryx</taxon>
    </lineage>
</organism>
<protein>
    <submittedName>
        <fullName evidence="2">Uncharacterized protein</fullName>
    </submittedName>
</protein>
<accession>A0A8B9S2X1</accession>
<keyword evidence="3" id="KW-1185">Reference proteome</keyword>
<dbReference type="AlphaFoldDB" id="A0A8B9S2X1"/>
<dbReference type="Proteomes" id="UP000694424">
    <property type="component" value="Unplaced"/>
</dbReference>
<proteinExistence type="predicted"/>
<keyword evidence="1" id="KW-0812">Transmembrane</keyword>
<keyword evidence="1" id="KW-0472">Membrane</keyword>
<feature type="transmembrane region" description="Helical" evidence="1">
    <location>
        <begin position="34"/>
        <end position="54"/>
    </location>
</feature>